<feature type="domain" description="Glycosyl hydrolase family 13 catalytic" evidence="4">
    <location>
        <begin position="373"/>
        <end position="754"/>
    </location>
</feature>
<evidence type="ECO:0000256" key="2">
    <source>
        <dbReference type="ARBA" id="ARBA00022729"/>
    </source>
</evidence>
<dbReference type="Gene3D" id="3.20.20.80">
    <property type="entry name" value="Glycosidases"/>
    <property type="match status" value="1"/>
</dbReference>
<comment type="similarity">
    <text evidence="1">Belongs to the glycosyl hydrolase 13 family.</text>
</comment>
<dbReference type="InterPro" id="IPR013783">
    <property type="entry name" value="Ig-like_fold"/>
</dbReference>
<dbReference type="Pfam" id="PF00128">
    <property type="entry name" value="Alpha-amylase"/>
    <property type="match status" value="2"/>
</dbReference>
<dbReference type="Pfam" id="PF02922">
    <property type="entry name" value="CBM_48"/>
    <property type="match status" value="1"/>
</dbReference>
<name>A0A838ZL14_9FLAO</name>
<evidence type="ECO:0000313" key="6">
    <source>
        <dbReference type="Proteomes" id="UP000552241"/>
    </source>
</evidence>
<feature type="signal peptide" evidence="3">
    <location>
        <begin position="1"/>
        <end position="18"/>
    </location>
</feature>
<dbReference type="SUPFAM" id="SSF81296">
    <property type="entry name" value="E set domains"/>
    <property type="match status" value="1"/>
</dbReference>
<evidence type="ECO:0000256" key="1">
    <source>
        <dbReference type="ARBA" id="ARBA00008061"/>
    </source>
</evidence>
<dbReference type="Gene3D" id="2.60.40.10">
    <property type="entry name" value="Immunoglobulins"/>
    <property type="match status" value="1"/>
</dbReference>
<dbReference type="Pfam" id="PF18962">
    <property type="entry name" value="Por_Secre_tail"/>
    <property type="match status" value="1"/>
</dbReference>
<evidence type="ECO:0000259" key="4">
    <source>
        <dbReference type="SMART" id="SM00642"/>
    </source>
</evidence>
<dbReference type="SMART" id="SM00642">
    <property type="entry name" value="Aamy"/>
    <property type="match status" value="1"/>
</dbReference>
<dbReference type="EMBL" id="JACDZE010000001">
    <property type="protein sequence ID" value="MBA5629114.1"/>
    <property type="molecule type" value="Genomic_DNA"/>
</dbReference>
<dbReference type="InterPro" id="IPR014756">
    <property type="entry name" value="Ig_E-set"/>
</dbReference>
<protein>
    <submittedName>
        <fullName evidence="5">T9SS type A sorting domain-containing protein</fullName>
    </submittedName>
</protein>
<proteinExistence type="inferred from homology"/>
<dbReference type="PANTHER" id="PTHR43002">
    <property type="entry name" value="GLYCOGEN DEBRANCHING ENZYME"/>
    <property type="match status" value="1"/>
</dbReference>
<dbReference type="SUPFAM" id="SSF51445">
    <property type="entry name" value="(Trans)glycosidases"/>
    <property type="match status" value="1"/>
</dbReference>
<dbReference type="InterPro" id="IPR026444">
    <property type="entry name" value="Secre_tail"/>
</dbReference>
<dbReference type="NCBIfam" id="TIGR04183">
    <property type="entry name" value="Por_Secre_tail"/>
    <property type="match status" value="1"/>
</dbReference>
<organism evidence="5 6">
    <name type="scientific">Moheibacter lacus</name>
    <dbReference type="NCBI Taxonomy" id="2745851"/>
    <lineage>
        <taxon>Bacteria</taxon>
        <taxon>Pseudomonadati</taxon>
        <taxon>Bacteroidota</taxon>
        <taxon>Flavobacteriia</taxon>
        <taxon>Flavobacteriales</taxon>
        <taxon>Weeksellaceae</taxon>
        <taxon>Moheibacter</taxon>
    </lineage>
</organism>
<dbReference type="RefSeq" id="WP_182042679.1">
    <property type="nucleotide sequence ID" value="NZ_JACDZE010000001.1"/>
</dbReference>
<dbReference type="InterPro" id="IPR017853">
    <property type="entry name" value="GH"/>
</dbReference>
<dbReference type="CDD" id="cd11350">
    <property type="entry name" value="AmyAc_4"/>
    <property type="match status" value="1"/>
</dbReference>
<comment type="caution">
    <text evidence="5">The sequence shown here is derived from an EMBL/GenBank/DDBJ whole genome shotgun (WGS) entry which is preliminary data.</text>
</comment>
<keyword evidence="2 3" id="KW-0732">Signal</keyword>
<sequence length="934" mass="105850">MNKLFYFIILLFGSVAFGQVTTVPNPPEADGQVILYFDKAGTGLAGYNGTIYAHMGVTVNGEAWQNVIGEWGDNGAQPALTHVSGTTYSLTMSPTLFAYFGAPESSNISAINVVFRSADGTQQTNPDYTIPVGGFQLIASNPTNGATVTVNQGQNLNITASTSLNANWSLKANGTIVNSSNNTSNYAFNYAINETINFELTATHSGGQSISIEFTAIVTPVVQSQAIPDWVDQGINYNQTTTRVTLALYAPGKSFVHVIGSFNDWTIQNNYLMKRDTTNPDLYWLEINDLTPGQIYTFQYRTSDGIKTADPFSTLVLSPWDDPYITPEMYPNLPEYPDGQEFEVSVLQTNQPEFDWQIENFNRPAKENLVVYELLIRDFNSEKTWNSLIDDFDYFKNLNVNAIEIMPVMEFEGNISWGYNTAYHMALDKAYGDKNAMKAFIDLCHQNGIAVILDLALNHVFGRSPLVRMWMDDPDGDGFGNPTAENPYLNTEARHAYNVGYDLNHQSFATQNYVRRTVEYWMEEFKIDGFRWDLTKGFTQNCSASDEECTNNYQADRVAILKQYADYQWAMDDDFYIIFEHLGYGGSHEEQIEWANYKFPEGKGIMLWNKATEPYNQNTMGWVENSSFSWIDHETQGYPGRRNVAYAESHDEERMMYKNSQWGNESGTYDVKDTETALERQQALGAILFTIPGPKMLWQFGELGYDFSINHCQDGTISDACRTDPKPIPSEIGYTTDENRLAVYNTWADIIQLRISQEVFNTTTYDIQSGDLLPRIYVWNDEIEPSELKNVVVVANFDVVEKDIIPYFPYTGIWYDLLTEETLNVTSTSENFTISLQPGEFHIYGNQLPEMGISDENPSQEKIQVYPTPTSGSFHLNKEVQSVEIYDMTGKKLKTFTGKFEKGKAFDIRELPVGIYVIKALHNFEIFTNKLIKR</sequence>
<reference evidence="5 6" key="1">
    <citation type="submission" date="2020-07" db="EMBL/GenBank/DDBJ databases">
        <title>Moheibacter lacus sp. nov., a member of the family Flavobacteriaceae isolated from freshwater lake sediment.</title>
        <authorList>
            <person name="Liu Y."/>
        </authorList>
    </citation>
    <scope>NUCLEOTIDE SEQUENCE [LARGE SCALE GENOMIC DNA]</scope>
    <source>
        <strain evidence="5 6">BDHS18</strain>
    </source>
</reference>
<dbReference type="InterPro" id="IPR004193">
    <property type="entry name" value="Glyco_hydro_13_N"/>
</dbReference>
<dbReference type="Proteomes" id="UP000552241">
    <property type="component" value="Unassembled WGS sequence"/>
</dbReference>
<dbReference type="GO" id="GO:0004553">
    <property type="term" value="F:hydrolase activity, hydrolyzing O-glycosyl compounds"/>
    <property type="evidence" value="ECO:0007669"/>
    <property type="project" value="InterPro"/>
</dbReference>
<evidence type="ECO:0000256" key="3">
    <source>
        <dbReference type="SAM" id="SignalP"/>
    </source>
</evidence>
<accession>A0A838ZL14</accession>
<gene>
    <name evidence="5" type="ORF">HU137_04940</name>
</gene>
<dbReference type="GO" id="GO:0005975">
    <property type="term" value="P:carbohydrate metabolic process"/>
    <property type="evidence" value="ECO:0007669"/>
    <property type="project" value="InterPro"/>
</dbReference>
<dbReference type="InterPro" id="IPR006047">
    <property type="entry name" value="GH13_cat_dom"/>
</dbReference>
<keyword evidence="6" id="KW-1185">Reference proteome</keyword>
<feature type="chain" id="PRO_5032861294" evidence="3">
    <location>
        <begin position="19"/>
        <end position="934"/>
    </location>
</feature>
<evidence type="ECO:0000313" key="5">
    <source>
        <dbReference type="EMBL" id="MBA5629114.1"/>
    </source>
</evidence>
<dbReference type="AlphaFoldDB" id="A0A838ZL14"/>